<dbReference type="InterPro" id="IPR018540">
    <property type="entry name" value="Spo0E-like"/>
</dbReference>
<accession>A0AAU8IGZ7</accession>
<dbReference type="InterPro" id="IPR036638">
    <property type="entry name" value="HLH_DNA-bd_sf"/>
</dbReference>
<dbReference type="EMBL" id="CP159510">
    <property type="protein sequence ID" value="XCJ17476.1"/>
    <property type="molecule type" value="Genomic_DNA"/>
</dbReference>
<dbReference type="Gene3D" id="4.10.280.10">
    <property type="entry name" value="Helix-loop-helix DNA-binding domain"/>
    <property type="match status" value="1"/>
</dbReference>
<dbReference type="Pfam" id="PF09388">
    <property type="entry name" value="SpoOE-like"/>
    <property type="match status" value="1"/>
</dbReference>
<dbReference type="AlphaFoldDB" id="A0AAU8IGZ7"/>
<dbReference type="SUPFAM" id="SSF140500">
    <property type="entry name" value="BAS1536-like"/>
    <property type="match status" value="1"/>
</dbReference>
<dbReference type="RefSeq" id="WP_353948717.1">
    <property type="nucleotide sequence ID" value="NZ_CP159510.1"/>
</dbReference>
<gene>
    <name evidence="1" type="ORF">ABNN70_02820</name>
</gene>
<proteinExistence type="predicted"/>
<reference evidence="1" key="1">
    <citation type="submission" date="2024-06" db="EMBL/GenBank/DDBJ databases">
        <authorList>
            <person name="Fan A."/>
            <person name="Zhang F.Y."/>
            <person name="Zhang L."/>
        </authorList>
    </citation>
    <scope>NUCLEOTIDE SEQUENCE</scope>
    <source>
        <strain evidence="1">Y61</strain>
    </source>
</reference>
<evidence type="ECO:0000313" key="1">
    <source>
        <dbReference type="EMBL" id="XCJ17476.1"/>
    </source>
</evidence>
<name>A0AAU8IGZ7_9BACL</name>
<protein>
    <submittedName>
        <fullName evidence="1">Aspartyl-phosphate phosphatase Spo0E family protein</fullName>
    </submittedName>
</protein>
<dbReference type="GO" id="GO:0046983">
    <property type="term" value="F:protein dimerization activity"/>
    <property type="evidence" value="ECO:0007669"/>
    <property type="project" value="InterPro"/>
</dbReference>
<dbReference type="InterPro" id="IPR037208">
    <property type="entry name" value="Spo0E-like_sf"/>
</dbReference>
<sequence>MNKPQLIRKIEQARNQMILATIREPLTSRHVQHLSRRLDQLLNKYDHLTK</sequence>
<organism evidence="1">
    <name type="scientific">Sporolactobacillus sp. Y61</name>
    <dbReference type="NCBI Taxonomy" id="3160863"/>
    <lineage>
        <taxon>Bacteria</taxon>
        <taxon>Bacillati</taxon>
        <taxon>Bacillota</taxon>
        <taxon>Bacilli</taxon>
        <taxon>Bacillales</taxon>
        <taxon>Sporolactobacillaceae</taxon>
        <taxon>Sporolactobacillus</taxon>
    </lineage>
</organism>
<dbReference type="GO" id="GO:0043937">
    <property type="term" value="P:regulation of sporulation"/>
    <property type="evidence" value="ECO:0007669"/>
    <property type="project" value="InterPro"/>
</dbReference>